<proteinExistence type="predicted"/>
<dbReference type="Proteomes" id="UP001409291">
    <property type="component" value="Unassembled WGS sequence"/>
</dbReference>
<dbReference type="InterPro" id="IPR002201">
    <property type="entry name" value="Glyco_trans_9"/>
</dbReference>
<gene>
    <name evidence="3" type="ORF">ABE541_19715</name>
</gene>
<keyword evidence="2 3" id="KW-0808">Transferase</keyword>
<dbReference type="InterPro" id="IPR051199">
    <property type="entry name" value="LPS_LOS_Heptosyltrfase"/>
</dbReference>
<dbReference type="SUPFAM" id="SSF53756">
    <property type="entry name" value="UDP-Glycosyltransferase/glycogen phosphorylase"/>
    <property type="match status" value="1"/>
</dbReference>
<evidence type="ECO:0000256" key="2">
    <source>
        <dbReference type="ARBA" id="ARBA00022679"/>
    </source>
</evidence>
<organism evidence="3 4">
    <name type="scientific">Sphingobacterium kitahiroshimense</name>
    <dbReference type="NCBI Taxonomy" id="470446"/>
    <lineage>
        <taxon>Bacteria</taxon>
        <taxon>Pseudomonadati</taxon>
        <taxon>Bacteroidota</taxon>
        <taxon>Sphingobacteriia</taxon>
        <taxon>Sphingobacteriales</taxon>
        <taxon>Sphingobacteriaceae</taxon>
        <taxon>Sphingobacterium</taxon>
    </lineage>
</organism>
<dbReference type="Pfam" id="PF01075">
    <property type="entry name" value="Glyco_transf_9"/>
    <property type="match status" value="1"/>
</dbReference>
<dbReference type="EC" id="2.4.-.-" evidence="3"/>
<dbReference type="PANTHER" id="PTHR30160:SF1">
    <property type="entry name" value="LIPOPOLYSACCHARIDE 1,2-N-ACETYLGLUCOSAMINETRANSFERASE-RELATED"/>
    <property type="match status" value="1"/>
</dbReference>
<dbReference type="Gene3D" id="3.40.50.2000">
    <property type="entry name" value="Glycogen Phosphorylase B"/>
    <property type="match status" value="2"/>
</dbReference>
<dbReference type="GO" id="GO:0016757">
    <property type="term" value="F:glycosyltransferase activity"/>
    <property type="evidence" value="ECO:0007669"/>
    <property type="project" value="UniProtKB-KW"/>
</dbReference>
<dbReference type="PANTHER" id="PTHR30160">
    <property type="entry name" value="TETRAACYLDISACCHARIDE 4'-KINASE-RELATED"/>
    <property type="match status" value="1"/>
</dbReference>
<sequence length="328" mass="37036">MKIGIFRALKLGDFLCATPAIRCIKQNFPDATLYIIGLPEIEGICKRNPYIDEFINFPGYPGLPEQPPPANINPFIQEMRAIEFDLLLQMQGNGTIVNDFLSRFDAKRLAGFCPYLDDESADWLYYPQGIHEIYKHLRLLKKIGFQVDFQNCDIDYPLYQLDKIKYEYWKNEYLIKRYAVVHVGSSSAGRQWPIENFLYLTIFLINNGFQIVLTGVASENARVEQLSSLLNGYTINMVGKTDLGLIGTIITNAKVLVSNCTGVSHIAAATKTKSIIISLDGEPERWGPLNHQLHRTYDATRRLELTKIKNDLFQLLASGSNGLSGNGC</sequence>
<reference evidence="3 4" key="1">
    <citation type="submission" date="2024-04" db="EMBL/GenBank/DDBJ databases">
        <title>WGS of bacteria from Torrens River.</title>
        <authorList>
            <person name="Wyrsch E.R."/>
            <person name="Drigo B."/>
        </authorList>
    </citation>
    <scope>NUCLEOTIDE SEQUENCE [LARGE SCALE GENOMIC DNA]</scope>
    <source>
        <strain evidence="3 4">TWI391</strain>
    </source>
</reference>
<name>A0ABV0BY49_9SPHI</name>
<protein>
    <submittedName>
        <fullName evidence="3">Glycosyltransferase family 9 protein</fullName>
        <ecNumber evidence="3">2.4.-.-</ecNumber>
    </submittedName>
</protein>
<keyword evidence="4" id="KW-1185">Reference proteome</keyword>
<evidence type="ECO:0000256" key="1">
    <source>
        <dbReference type="ARBA" id="ARBA00022676"/>
    </source>
</evidence>
<dbReference type="RefSeq" id="WP_346582289.1">
    <property type="nucleotide sequence ID" value="NZ_JBDJLH010000002.1"/>
</dbReference>
<accession>A0ABV0BY49</accession>
<dbReference type="CDD" id="cd03789">
    <property type="entry name" value="GT9_LPS_heptosyltransferase"/>
    <property type="match status" value="1"/>
</dbReference>
<dbReference type="EMBL" id="JBDJNQ010000010">
    <property type="protein sequence ID" value="MEN5379504.1"/>
    <property type="molecule type" value="Genomic_DNA"/>
</dbReference>
<comment type="caution">
    <text evidence="3">The sequence shown here is derived from an EMBL/GenBank/DDBJ whole genome shotgun (WGS) entry which is preliminary data.</text>
</comment>
<evidence type="ECO:0000313" key="4">
    <source>
        <dbReference type="Proteomes" id="UP001409291"/>
    </source>
</evidence>
<keyword evidence="1 3" id="KW-0328">Glycosyltransferase</keyword>
<evidence type="ECO:0000313" key="3">
    <source>
        <dbReference type="EMBL" id="MEN5379504.1"/>
    </source>
</evidence>